<dbReference type="GO" id="GO:0010468">
    <property type="term" value="P:regulation of gene expression"/>
    <property type="evidence" value="ECO:0007669"/>
    <property type="project" value="TreeGrafter"/>
</dbReference>
<dbReference type="SUPFAM" id="SSF57667">
    <property type="entry name" value="beta-beta-alpha zinc fingers"/>
    <property type="match status" value="2"/>
</dbReference>
<name>A0A4Z2GHJ7_9TELE</name>
<keyword evidence="4" id="KW-0677">Repeat</keyword>
<dbReference type="FunFam" id="3.30.160.60:FF:001480">
    <property type="entry name" value="Si:cabz01071911.3"/>
    <property type="match status" value="1"/>
</dbReference>
<keyword evidence="12" id="KW-0175">Coiled coil</keyword>
<sequence>MAGVQLRRFVSQRLSAAAEEIFSALERTVAQYEEKLQRSAEENQRQRKLLDALYNPEVRLHRGDIQQLEVVSEEVPPEQQDWTPSLDQEDPEPPHIIKEELEELWIGPEEEEEELQGLEEADVKFPLGEGGEEPAHEGSLTASEPEADGSGDQEVKDEAPAPDIERCAGKPPTRKRLGCFGAGAGGSGHRAGEKPCGCPVCGQRFSRRSALTTHMRLHADGKPCLGSGGGSLGQHGRTHAGDKPCGCKVCGQRFSRRSSLRTHMRLHSDGERFCCPACGTSFGSSSKLTRETRDQLADQRNHRPERPQTS</sequence>
<dbReference type="GO" id="GO:0005634">
    <property type="term" value="C:nucleus"/>
    <property type="evidence" value="ECO:0007669"/>
    <property type="project" value="UniProtKB-SubCell"/>
</dbReference>
<evidence type="ECO:0000256" key="9">
    <source>
        <dbReference type="ARBA" id="ARBA00023163"/>
    </source>
</evidence>
<dbReference type="Proteomes" id="UP000314294">
    <property type="component" value="Unassembled WGS sequence"/>
</dbReference>
<feature type="compositionally biased region" description="Basic and acidic residues" evidence="13">
    <location>
        <begin position="288"/>
        <end position="310"/>
    </location>
</feature>
<feature type="region of interest" description="Disordered" evidence="13">
    <location>
        <begin position="125"/>
        <end position="170"/>
    </location>
</feature>
<keyword evidence="7" id="KW-0805">Transcription regulation</keyword>
<dbReference type="Gene3D" id="3.30.160.60">
    <property type="entry name" value="Classic Zinc Finger"/>
    <property type="match status" value="2"/>
</dbReference>
<dbReference type="InterPro" id="IPR036236">
    <property type="entry name" value="Znf_C2H2_sf"/>
</dbReference>
<keyword evidence="5 11" id="KW-0863">Zinc-finger</keyword>
<dbReference type="InterPro" id="IPR050331">
    <property type="entry name" value="Zinc_finger"/>
</dbReference>
<dbReference type="FunFam" id="3.30.160.60:FF:000417">
    <property type="entry name" value="Zinc finger protein"/>
    <property type="match status" value="1"/>
</dbReference>
<evidence type="ECO:0000256" key="5">
    <source>
        <dbReference type="ARBA" id="ARBA00022771"/>
    </source>
</evidence>
<evidence type="ECO:0000256" key="2">
    <source>
        <dbReference type="ARBA" id="ARBA00006991"/>
    </source>
</evidence>
<keyword evidence="8" id="KW-0238">DNA-binding</keyword>
<evidence type="ECO:0000259" key="14">
    <source>
        <dbReference type="PROSITE" id="PS50157"/>
    </source>
</evidence>
<dbReference type="PANTHER" id="PTHR16515:SF49">
    <property type="entry name" value="GASTRULA ZINC FINGER PROTEIN XLCGF49.1-LIKE-RELATED"/>
    <property type="match status" value="1"/>
</dbReference>
<evidence type="ECO:0000313" key="16">
    <source>
        <dbReference type="Proteomes" id="UP000314294"/>
    </source>
</evidence>
<evidence type="ECO:0000256" key="10">
    <source>
        <dbReference type="ARBA" id="ARBA00023242"/>
    </source>
</evidence>
<dbReference type="PROSITE" id="PS00028">
    <property type="entry name" value="ZINC_FINGER_C2H2_1"/>
    <property type="match status" value="2"/>
</dbReference>
<feature type="domain" description="C2H2-type" evidence="14">
    <location>
        <begin position="273"/>
        <end position="307"/>
    </location>
</feature>
<dbReference type="EMBL" id="SRLO01000558">
    <property type="protein sequence ID" value="TNN52142.1"/>
    <property type="molecule type" value="Genomic_DNA"/>
</dbReference>
<gene>
    <name evidence="15" type="primary">ZSCAN2_0</name>
    <name evidence="15" type="ORF">EYF80_037681</name>
</gene>
<comment type="similarity">
    <text evidence="2">Belongs to the krueppel C2H2-type zinc-finger protein family.</text>
</comment>
<feature type="region of interest" description="Disordered" evidence="13">
    <location>
        <begin position="284"/>
        <end position="310"/>
    </location>
</feature>
<comment type="subcellular location">
    <subcellularLocation>
        <location evidence="1">Nucleus</location>
    </subcellularLocation>
</comment>
<dbReference type="GO" id="GO:0003677">
    <property type="term" value="F:DNA binding"/>
    <property type="evidence" value="ECO:0007669"/>
    <property type="project" value="UniProtKB-KW"/>
</dbReference>
<dbReference type="InterPro" id="IPR013087">
    <property type="entry name" value="Znf_C2H2_type"/>
</dbReference>
<keyword evidence="16" id="KW-1185">Reference proteome</keyword>
<evidence type="ECO:0000256" key="13">
    <source>
        <dbReference type="SAM" id="MobiDB-lite"/>
    </source>
</evidence>
<evidence type="ECO:0000313" key="15">
    <source>
        <dbReference type="EMBL" id="TNN52142.1"/>
    </source>
</evidence>
<evidence type="ECO:0000256" key="8">
    <source>
        <dbReference type="ARBA" id="ARBA00023125"/>
    </source>
</evidence>
<feature type="domain" description="C2H2-type" evidence="14">
    <location>
        <begin position="196"/>
        <end position="223"/>
    </location>
</feature>
<evidence type="ECO:0000256" key="3">
    <source>
        <dbReference type="ARBA" id="ARBA00022723"/>
    </source>
</evidence>
<keyword evidence="9" id="KW-0804">Transcription</keyword>
<evidence type="ECO:0000256" key="4">
    <source>
        <dbReference type="ARBA" id="ARBA00022737"/>
    </source>
</evidence>
<evidence type="ECO:0000256" key="7">
    <source>
        <dbReference type="ARBA" id="ARBA00023015"/>
    </source>
</evidence>
<feature type="compositionally biased region" description="Basic and acidic residues" evidence="13">
    <location>
        <begin position="153"/>
        <end position="168"/>
    </location>
</feature>
<keyword evidence="10" id="KW-0539">Nucleus</keyword>
<feature type="coiled-coil region" evidence="12">
    <location>
        <begin position="15"/>
        <end position="49"/>
    </location>
</feature>
<evidence type="ECO:0000256" key="12">
    <source>
        <dbReference type="SAM" id="Coils"/>
    </source>
</evidence>
<evidence type="ECO:0000256" key="1">
    <source>
        <dbReference type="ARBA" id="ARBA00004123"/>
    </source>
</evidence>
<feature type="region of interest" description="Disordered" evidence="13">
    <location>
        <begin position="72"/>
        <end position="93"/>
    </location>
</feature>
<keyword evidence="3" id="KW-0479">Metal-binding</keyword>
<dbReference type="GO" id="GO:0008270">
    <property type="term" value="F:zinc ion binding"/>
    <property type="evidence" value="ECO:0007669"/>
    <property type="project" value="UniProtKB-KW"/>
</dbReference>
<evidence type="ECO:0000256" key="6">
    <source>
        <dbReference type="ARBA" id="ARBA00022833"/>
    </source>
</evidence>
<dbReference type="AlphaFoldDB" id="A0A4Z2GHJ7"/>
<feature type="domain" description="C2H2-type" evidence="14">
    <location>
        <begin position="245"/>
        <end position="272"/>
    </location>
</feature>
<comment type="caution">
    <text evidence="15">The sequence shown here is derived from an EMBL/GenBank/DDBJ whole genome shotgun (WGS) entry which is preliminary data.</text>
</comment>
<reference evidence="15 16" key="1">
    <citation type="submission" date="2019-03" db="EMBL/GenBank/DDBJ databases">
        <title>First draft genome of Liparis tanakae, snailfish: a comprehensive survey of snailfish specific genes.</title>
        <authorList>
            <person name="Kim W."/>
            <person name="Song I."/>
            <person name="Jeong J.-H."/>
            <person name="Kim D."/>
            <person name="Kim S."/>
            <person name="Ryu S."/>
            <person name="Song J.Y."/>
            <person name="Lee S.K."/>
        </authorList>
    </citation>
    <scope>NUCLEOTIDE SEQUENCE [LARGE SCALE GENOMIC DNA]</scope>
    <source>
        <tissue evidence="15">Muscle</tissue>
    </source>
</reference>
<accession>A0A4Z2GHJ7</accession>
<evidence type="ECO:0000256" key="11">
    <source>
        <dbReference type="PROSITE-ProRule" id="PRU00042"/>
    </source>
</evidence>
<dbReference type="SMART" id="SM00355">
    <property type="entry name" value="ZnF_C2H2"/>
    <property type="match status" value="2"/>
</dbReference>
<dbReference type="PANTHER" id="PTHR16515">
    <property type="entry name" value="PR DOMAIN ZINC FINGER PROTEIN"/>
    <property type="match status" value="1"/>
</dbReference>
<organism evidence="15 16">
    <name type="scientific">Liparis tanakae</name>
    <name type="common">Tanaka's snailfish</name>
    <dbReference type="NCBI Taxonomy" id="230148"/>
    <lineage>
        <taxon>Eukaryota</taxon>
        <taxon>Metazoa</taxon>
        <taxon>Chordata</taxon>
        <taxon>Craniata</taxon>
        <taxon>Vertebrata</taxon>
        <taxon>Euteleostomi</taxon>
        <taxon>Actinopterygii</taxon>
        <taxon>Neopterygii</taxon>
        <taxon>Teleostei</taxon>
        <taxon>Neoteleostei</taxon>
        <taxon>Acanthomorphata</taxon>
        <taxon>Eupercaria</taxon>
        <taxon>Perciformes</taxon>
        <taxon>Cottioidei</taxon>
        <taxon>Cottales</taxon>
        <taxon>Liparidae</taxon>
        <taxon>Liparis</taxon>
    </lineage>
</organism>
<proteinExistence type="inferred from homology"/>
<keyword evidence="6" id="KW-0862">Zinc</keyword>
<dbReference type="Pfam" id="PF00096">
    <property type="entry name" value="zf-C2H2"/>
    <property type="match status" value="2"/>
</dbReference>
<protein>
    <submittedName>
        <fullName evidence="15">Zinc finger and SCAN domain-containing protein 2</fullName>
    </submittedName>
</protein>
<dbReference type="PROSITE" id="PS50157">
    <property type="entry name" value="ZINC_FINGER_C2H2_2"/>
    <property type="match status" value="3"/>
</dbReference>
<dbReference type="OrthoDB" id="8113227at2759"/>